<evidence type="ECO:0000256" key="3">
    <source>
        <dbReference type="ARBA" id="ARBA00022525"/>
    </source>
</evidence>
<organism evidence="8 9">
    <name type="scientific">Perilla frutescens var. hirtella</name>
    <name type="common">Perilla citriodora</name>
    <name type="synonym">Perilla setoyensis</name>
    <dbReference type="NCBI Taxonomy" id="608512"/>
    <lineage>
        <taxon>Eukaryota</taxon>
        <taxon>Viridiplantae</taxon>
        <taxon>Streptophyta</taxon>
        <taxon>Embryophyta</taxon>
        <taxon>Tracheophyta</taxon>
        <taxon>Spermatophyta</taxon>
        <taxon>Magnoliopsida</taxon>
        <taxon>eudicotyledons</taxon>
        <taxon>Gunneridae</taxon>
        <taxon>Pentapetalae</taxon>
        <taxon>asterids</taxon>
        <taxon>lamiids</taxon>
        <taxon>Lamiales</taxon>
        <taxon>Lamiaceae</taxon>
        <taxon>Nepetoideae</taxon>
        <taxon>Elsholtzieae</taxon>
        <taxon>Perilla</taxon>
    </lineage>
</organism>
<keyword evidence="4" id="KW-0372">Hormone</keyword>
<dbReference type="Proteomes" id="UP001190926">
    <property type="component" value="Unassembled WGS sequence"/>
</dbReference>
<feature type="signal peptide" evidence="7">
    <location>
        <begin position="1"/>
        <end position="23"/>
    </location>
</feature>
<evidence type="ECO:0000256" key="7">
    <source>
        <dbReference type="SAM" id="SignalP"/>
    </source>
</evidence>
<keyword evidence="3" id="KW-0964">Secreted</keyword>
<dbReference type="GO" id="GO:0005179">
    <property type="term" value="F:hormone activity"/>
    <property type="evidence" value="ECO:0007669"/>
    <property type="project" value="UniProtKB-KW"/>
</dbReference>
<sequence>MSFRAGLVFLAAALAAMAMVAHSGDHPIYFGLGGTYGFDQGLISESMDHLDQEMEYSDSARRQLGQAGYISYGALSRNKVPCNQRGQSYYNCRNHQNANPYTRGCTKVTNCARSTR</sequence>
<keyword evidence="9" id="KW-1185">Reference proteome</keyword>
<comment type="caution">
    <text evidence="8">The sequence shown here is derived from an EMBL/GenBank/DDBJ whole genome shotgun (WGS) entry which is preliminary data.</text>
</comment>
<dbReference type="PANTHER" id="PTHR33136">
    <property type="entry name" value="RAPID ALKALINIZATION FACTOR-LIKE"/>
    <property type="match status" value="1"/>
</dbReference>
<gene>
    <name evidence="8" type="ORF">C2S53_017179</name>
</gene>
<evidence type="ECO:0000256" key="6">
    <source>
        <dbReference type="ARBA" id="ARBA00023157"/>
    </source>
</evidence>
<keyword evidence="5 7" id="KW-0732">Signal</keyword>
<evidence type="ECO:0000313" key="8">
    <source>
        <dbReference type="EMBL" id="KAH6835544.1"/>
    </source>
</evidence>
<proteinExistence type="inferred from homology"/>
<dbReference type="EMBL" id="SDAM02000034">
    <property type="protein sequence ID" value="KAH6835544.1"/>
    <property type="molecule type" value="Genomic_DNA"/>
</dbReference>
<evidence type="ECO:0000256" key="5">
    <source>
        <dbReference type="ARBA" id="ARBA00022729"/>
    </source>
</evidence>
<evidence type="ECO:0000256" key="2">
    <source>
        <dbReference type="ARBA" id="ARBA00009178"/>
    </source>
</evidence>
<evidence type="ECO:0000256" key="4">
    <source>
        <dbReference type="ARBA" id="ARBA00022702"/>
    </source>
</evidence>
<dbReference type="InterPro" id="IPR008801">
    <property type="entry name" value="RALF"/>
</dbReference>
<protein>
    <recommendedName>
        <fullName evidence="10">Rapid alkalinization factor</fullName>
    </recommendedName>
</protein>
<dbReference type="GO" id="GO:0009506">
    <property type="term" value="C:plasmodesma"/>
    <property type="evidence" value="ECO:0007669"/>
    <property type="project" value="TreeGrafter"/>
</dbReference>
<evidence type="ECO:0000313" key="9">
    <source>
        <dbReference type="Proteomes" id="UP001190926"/>
    </source>
</evidence>
<accession>A0AAD4JKI5</accession>
<dbReference type="GO" id="GO:0005576">
    <property type="term" value="C:extracellular region"/>
    <property type="evidence" value="ECO:0007669"/>
    <property type="project" value="UniProtKB-SubCell"/>
</dbReference>
<feature type="chain" id="PRO_5042136244" description="Rapid alkalinization factor" evidence="7">
    <location>
        <begin position="24"/>
        <end position="116"/>
    </location>
</feature>
<comment type="subcellular location">
    <subcellularLocation>
        <location evidence="1">Secreted</location>
    </subcellularLocation>
</comment>
<name>A0AAD4JKI5_PERFH</name>
<reference evidence="8 9" key="1">
    <citation type="journal article" date="2021" name="Nat. Commun.">
        <title>Incipient diploidization of the medicinal plant Perilla within 10,000 years.</title>
        <authorList>
            <person name="Zhang Y."/>
            <person name="Shen Q."/>
            <person name="Leng L."/>
            <person name="Zhang D."/>
            <person name="Chen S."/>
            <person name="Shi Y."/>
            <person name="Ning Z."/>
            <person name="Chen S."/>
        </authorList>
    </citation>
    <scope>NUCLEOTIDE SEQUENCE [LARGE SCALE GENOMIC DNA]</scope>
    <source>
        <strain evidence="9">cv. PC099</strain>
    </source>
</reference>
<evidence type="ECO:0000256" key="1">
    <source>
        <dbReference type="ARBA" id="ARBA00004613"/>
    </source>
</evidence>
<keyword evidence="6" id="KW-1015">Disulfide bond</keyword>
<dbReference type="Pfam" id="PF05498">
    <property type="entry name" value="RALF"/>
    <property type="match status" value="1"/>
</dbReference>
<dbReference type="PANTHER" id="PTHR33136:SF34">
    <property type="entry name" value="OS12G0541700 PROTEIN"/>
    <property type="match status" value="1"/>
</dbReference>
<dbReference type="GO" id="GO:0019722">
    <property type="term" value="P:calcium-mediated signaling"/>
    <property type="evidence" value="ECO:0007669"/>
    <property type="project" value="TreeGrafter"/>
</dbReference>
<comment type="similarity">
    <text evidence="2">Belongs to the plant rapid alkalinization factor (RALF) family.</text>
</comment>
<dbReference type="AlphaFoldDB" id="A0AAD4JKI5"/>
<evidence type="ECO:0008006" key="10">
    <source>
        <dbReference type="Google" id="ProtNLM"/>
    </source>
</evidence>